<sequence>MAYSRLEQLKIRLRQSDVSNENEDKFLEQLVLQAEQDVRLYRNYPDNYTEEMIEKDMKKFDSIIIDLALYDYNQEGGEFQTSSSENGTSRNWIDRDKILGKVTPFVQIL</sequence>
<organism evidence="1 2">
    <name type="scientific">Faecalicatena acetigenes</name>
    <dbReference type="NCBI Taxonomy" id="2981790"/>
    <lineage>
        <taxon>Bacteria</taxon>
        <taxon>Bacillati</taxon>
        <taxon>Bacillota</taxon>
        <taxon>Clostridia</taxon>
        <taxon>Lachnospirales</taxon>
        <taxon>Lachnospiraceae</taxon>
        <taxon>Faecalicatena</taxon>
    </lineage>
</organism>
<evidence type="ECO:0000313" key="2">
    <source>
        <dbReference type="Proteomes" id="UP001652394"/>
    </source>
</evidence>
<dbReference type="Pfam" id="PF05135">
    <property type="entry name" value="Phage_connect_1"/>
    <property type="match status" value="1"/>
</dbReference>
<reference evidence="1 2" key="1">
    <citation type="journal article" date="2021" name="ISME Commun">
        <title>Automated analysis of genomic sequences facilitates high-throughput and comprehensive description of bacteria.</title>
        <authorList>
            <person name="Hitch T.C.A."/>
        </authorList>
    </citation>
    <scope>NUCLEOTIDE SEQUENCE [LARGE SCALE GENOMIC DNA]</scope>
    <source>
        <strain evidence="1 2">H2_18</strain>
    </source>
</reference>
<comment type="caution">
    <text evidence="1">The sequence shown here is derived from an EMBL/GenBank/DDBJ whole genome shotgun (WGS) entry which is preliminary data.</text>
</comment>
<keyword evidence="2" id="KW-1185">Reference proteome</keyword>
<proteinExistence type="predicted"/>
<protein>
    <submittedName>
        <fullName evidence="1">Phage head-tail connector protein</fullName>
    </submittedName>
</protein>
<evidence type="ECO:0000313" key="1">
    <source>
        <dbReference type="EMBL" id="MCU6748042.1"/>
    </source>
</evidence>
<dbReference type="InterPro" id="IPR021146">
    <property type="entry name" value="Phage_gp6-like_head-tail"/>
</dbReference>
<name>A0ABT2TCS5_9FIRM</name>
<gene>
    <name evidence="1" type="ORF">OCV51_10330</name>
</gene>
<dbReference type="Proteomes" id="UP001652394">
    <property type="component" value="Unassembled WGS sequence"/>
</dbReference>
<dbReference type="EMBL" id="JAOQJX010000015">
    <property type="protein sequence ID" value="MCU6748042.1"/>
    <property type="molecule type" value="Genomic_DNA"/>
</dbReference>
<dbReference type="RefSeq" id="WP_267304148.1">
    <property type="nucleotide sequence ID" value="NZ_JAOQJX010000015.1"/>
</dbReference>
<accession>A0ABT2TCS5</accession>